<accession>A0A0G0M009</accession>
<reference evidence="3 4" key="1">
    <citation type="journal article" date="2015" name="Nature">
        <title>rRNA introns, odd ribosomes, and small enigmatic genomes across a large radiation of phyla.</title>
        <authorList>
            <person name="Brown C.T."/>
            <person name="Hug L.A."/>
            <person name="Thomas B.C."/>
            <person name="Sharon I."/>
            <person name="Castelle C.J."/>
            <person name="Singh A."/>
            <person name="Wilkins M.J."/>
            <person name="Williams K.H."/>
            <person name="Banfield J.F."/>
        </authorList>
    </citation>
    <scope>NUCLEOTIDE SEQUENCE [LARGE SCALE GENOMIC DNA]</scope>
</reference>
<protein>
    <recommendedName>
        <fullName evidence="2">YdbS-like PH domain-containing protein</fullName>
    </recommendedName>
</protein>
<dbReference type="InterPro" id="IPR005182">
    <property type="entry name" value="YdbS-like_PH"/>
</dbReference>
<dbReference type="AlphaFoldDB" id="A0A0G0M009"/>
<proteinExistence type="predicted"/>
<gene>
    <name evidence="3" type="ORF">US86_C0002G0121</name>
</gene>
<dbReference type="Pfam" id="PF03703">
    <property type="entry name" value="bPH_2"/>
    <property type="match status" value="1"/>
</dbReference>
<evidence type="ECO:0000259" key="2">
    <source>
        <dbReference type="Pfam" id="PF03703"/>
    </source>
</evidence>
<keyword evidence="1" id="KW-1133">Transmembrane helix</keyword>
<organism evidence="3 4">
    <name type="scientific">Candidatus Daviesbacteria bacterium GW2011_GWA2_38_24</name>
    <dbReference type="NCBI Taxonomy" id="1618422"/>
    <lineage>
        <taxon>Bacteria</taxon>
        <taxon>Candidatus Daviesiibacteriota</taxon>
    </lineage>
</organism>
<evidence type="ECO:0000313" key="4">
    <source>
        <dbReference type="Proteomes" id="UP000034235"/>
    </source>
</evidence>
<comment type="caution">
    <text evidence="3">The sequence shown here is derived from an EMBL/GenBank/DDBJ whole genome shotgun (WGS) entry which is preliminary data.</text>
</comment>
<dbReference type="Proteomes" id="UP000034235">
    <property type="component" value="Unassembled WGS sequence"/>
</dbReference>
<sequence>MAKQYYKEQASLKEKQSFAKYLAEDEELIIATSFSSTYLRQRFIIQLVLPGAVFVLLGLGLSYFYKFDLLWGLLLGLMLSILFSLIKTWVTYQANRYLLTTRRVIVKRGFFTVKLASALYDKITHIEVDQSFVDRMFLHHGTILVHTAGSNSDEIVLQYVESPIEFKNILERLINREREQYGRQMSPVVALEGEVVD</sequence>
<evidence type="ECO:0000256" key="1">
    <source>
        <dbReference type="SAM" id="Phobius"/>
    </source>
</evidence>
<evidence type="ECO:0000313" key="3">
    <source>
        <dbReference type="EMBL" id="KKQ67004.1"/>
    </source>
</evidence>
<feature type="transmembrane region" description="Helical" evidence="1">
    <location>
        <begin position="43"/>
        <end position="65"/>
    </location>
</feature>
<dbReference type="PANTHER" id="PTHR37938">
    <property type="entry name" value="BLL0215 PROTEIN"/>
    <property type="match status" value="1"/>
</dbReference>
<dbReference type="PANTHER" id="PTHR37938:SF1">
    <property type="entry name" value="BLL0215 PROTEIN"/>
    <property type="match status" value="1"/>
</dbReference>
<feature type="transmembrane region" description="Helical" evidence="1">
    <location>
        <begin position="71"/>
        <end position="92"/>
    </location>
</feature>
<dbReference type="EMBL" id="LBUP01000002">
    <property type="protein sequence ID" value="KKQ67004.1"/>
    <property type="molecule type" value="Genomic_DNA"/>
</dbReference>
<keyword evidence="1" id="KW-0812">Transmembrane</keyword>
<feature type="domain" description="YdbS-like PH" evidence="2">
    <location>
        <begin position="92"/>
        <end position="161"/>
    </location>
</feature>
<keyword evidence="1" id="KW-0472">Membrane</keyword>
<name>A0A0G0M009_9BACT</name>